<proteinExistence type="evidence at transcript level"/>
<dbReference type="MGI" id="MGI:2146046">
    <property type="gene designation" value="Adamts12"/>
</dbReference>
<reference evidence="1" key="3">
    <citation type="journal article" date="2000" name="Genome Res.">
        <title>RIKEN integrated sequence analysis (RISA) system--384-format sequencing pipeline with 384 multicapillary sequencer.</title>
        <authorList>
            <person name="Shibata K."/>
            <person name="Itoh M."/>
            <person name="Aizawa K."/>
            <person name="Nagaoka S."/>
            <person name="Sasaki N."/>
            <person name="Carninci P."/>
            <person name="Konno H."/>
            <person name="Akiyama J."/>
            <person name="Nishi K."/>
            <person name="Kitsunai T."/>
            <person name="Tashiro H."/>
            <person name="Itoh M."/>
            <person name="Sumi N."/>
            <person name="Ishii Y."/>
            <person name="Nakamura S."/>
            <person name="Hazama M."/>
            <person name="Nishine T."/>
            <person name="Harada A."/>
            <person name="Yamamoto R."/>
            <person name="Matsumoto H."/>
            <person name="Sakaguchi S."/>
            <person name="Ikegami T."/>
            <person name="Kashiwagi K."/>
            <person name="Fujiwake S."/>
            <person name="Inoue K."/>
            <person name="Togawa Y."/>
            <person name="Izawa M."/>
            <person name="Ohara E."/>
            <person name="Watahiki M."/>
            <person name="Yoneda Y."/>
            <person name="Ishikawa T."/>
            <person name="Ozawa K."/>
            <person name="Tanaka T."/>
            <person name="Matsuura S."/>
            <person name="Kawai J."/>
            <person name="Okazaki Y."/>
            <person name="Muramatsu M."/>
            <person name="Inoue Y."/>
            <person name="Kira A."/>
            <person name="Hayashizaki Y."/>
        </authorList>
    </citation>
    <scope>NUCLEOTIDE SEQUENCE</scope>
    <source>
        <tissue evidence="1">Mammary gland</tissue>
    </source>
</reference>
<reference evidence="1" key="4">
    <citation type="journal article" date="2001" name="Nature">
        <title>Functional annotation of a full-length mouse cDNA collection.</title>
        <authorList>
            <consortium name="The RIKEN Genome Exploration Research Group Phase II Team and the FANTOM Consortium"/>
        </authorList>
    </citation>
    <scope>NUCLEOTIDE SEQUENCE</scope>
    <source>
        <tissue evidence="1">Mammary gland</tissue>
    </source>
</reference>
<accession>Q3UM66</accession>
<evidence type="ECO:0000313" key="1">
    <source>
        <dbReference type="EMBL" id="BAE26232.1"/>
    </source>
</evidence>
<reference evidence="1" key="2">
    <citation type="journal article" date="2000" name="Genome Res.">
        <title>Normalization and subtraction of cap-trapper-selected cDNAs to prepare full-length cDNA libraries for rapid discovery of new genes.</title>
        <authorList>
            <person name="Carninci P."/>
            <person name="Shibata Y."/>
            <person name="Hayatsu N."/>
            <person name="Sugahara Y."/>
            <person name="Shibata K."/>
            <person name="Itoh M."/>
            <person name="Konno H."/>
            <person name="Okazaki Y."/>
            <person name="Muramatsu M."/>
            <person name="Hayashizaki Y."/>
        </authorList>
    </citation>
    <scope>NUCLEOTIDE SEQUENCE</scope>
    <source>
        <tissue evidence="1">Mammary gland</tissue>
    </source>
</reference>
<protein>
    <submittedName>
        <fullName evidence="1">Uncharacterized protein</fullName>
    </submittedName>
</protein>
<organism evidence="1">
    <name type="scientific">Mus musculus</name>
    <name type="common">Mouse</name>
    <dbReference type="NCBI Taxonomy" id="10090"/>
    <lineage>
        <taxon>Eukaryota</taxon>
        <taxon>Metazoa</taxon>
        <taxon>Chordata</taxon>
        <taxon>Craniata</taxon>
        <taxon>Vertebrata</taxon>
        <taxon>Euteleostomi</taxon>
        <taxon>Mammalia</taxon>
        <taxon>Eutheria</taxon>
        <taxon>Euarchontoglires</taxon>
        <taxon>Glires</taxon>
        <taxon>Rodentia</taxon>
        <taxon>Myomorpha</taxon>
        <taxon>Muroidea</taxon>
        <taxon>Muridae</taxon>
        <taxon>Murinae</taxon>
        <taxon>Mus</taxon>
        <taxon>Mus</taxon>
    </lineage>
</organism>
<name>Q3UM66_MOUSE</name>
<dbReference type="EMBL" id="AK145096">
    <property type="protein sequence ID" value="BAE26232.1"/>
    <property type="molecule type" value="mRNA"/>
</dbReference>
<reference evidence="1" key="7">
    <citation type="journal article" date="2005" name="Science">
        <title>The Transcriptional Landscape of the Mammalian Genome.</title>
        <authorList>
            <consortium name="The FANTOM Consortium"/>
            <consortium name="Riken Genome Exploration Research Group and Genome Science Group (Genome Network Project Core Group)"/>
        </authorList>
    </citation>
    <scope>NUCLEOTIDE SEQUENCE</scope>
    <source>
        <tissue evidence="1">Mammary gland</tissue>
    </source>
</reference>
<reference evidence="1" key="6">
    <citation type="submission" date="2004-03" db="EMBL/GenBank/DDBJ databases">
        <authorList>
            <person name="Arakawa T."/>
            <person name="Carninci P."/>
            <person name="Fukuda S."/>
            <person name="Hashizume W."/>
            <person name="Hayashida K."/>
            <person name="Hori F."/>
            <person name="Iida J."/>
            <person name="Imamura K."/>
            <person name="Imotani K."/>
            <person name="Itoh M."/>
            <person name="Kanagawa S."/>
            <person name="Kawai J."/>
            <person name="Kojima M."/>
            <person name="Konno H."/>
            <person name="Murata M."/>
            <person name="Nakamura M."/>
            <person name="Ninomiya N."/>
            <person name="Nishiyori H."/>
            <person name="Nomura K."/>
            <person name="Ohno M."/>
            <person name="Sakazume N."/>
            <person name="Sano H."/>
            <person name="Sasaki D."/>
            <person name="Shibata K."/>
            <person name="Shiraki T."/>
            <person name="Tagami M."/>
            <person name="Tagami Y."/>
            <person name="Waki K."/>
            <person name="Watahiki A."/>
            <person name="Muramatsu M."/>
            <person name="Hayashizaki Y."/>
        </authorList>
    </citation>
    <scope>NUCLEOTIDE SEQUENCE</scope>
    <source>
        <tissue evidence="1">Mammary gland</tissue>
    </source>
</reference>
<dbReference type="AlphaFoldDB" id="Q3UM66"/>
<dbReference type="AGR" id="MGI:2146046"/>
<gene>
    <name evidence="2" type="primary">Adamts12</name>
</gene>
<evidence type="ECO:0000313" key="2">
    <source>
        <dbReference type="MGI" id="MGI:2146046"/>
    </source>
</evidence>
<sequence>MPCARGSWLAKLSIVAQLINFGAFCHGRQTQPWPVRFPDPRQG</sequence>
<reference evidence="1" key="8">
    <citation type="journal article" date="2005" name="Science">
        <title>Antisense Transcription in the Mammalian Transcriptome.</title>
        <authorList>
            <consortium name="RIKEN Genome Exploration Research Group and Genome Science Group (Genome Network Project Core Group) and the FANTOM Consortium"/>
        </authorList>
    </citation>
    <scope>NUCLEOTIDE SEQUENCE</scope>
    <source>
        <tissue evidence="1">Mammary gland</tissue>
    </source>
</reference>
<reference evidence="1" key="1">
    <citation type="journal article" date="1999" name="Methods Enzymol.">
        <title>High-efficiency full-length cDNA cloning.</title>
        <authorList>
            <person name="Carninci P."/>
            <person name="Hayashizaki Y."/>
        </authorList>
    </citation>
    <scope>NUCLEOTIDE SEQUENCE</scope>
    <source>
        <tissue evidence="1">Mammary gland</tissue>
    </source>
</reference>
<reference evidence="1" key="5">
    <citation type="journal article" date="2002" name="Nature">
        <title>Analysis of the mouse transcriptome based on functional annotation of 60,770 full-length cDNAs.</title>
        <authorList>
            <consortium name="The FANTOM Consortium and the RIKEN Genome Exploration Research Group Phase I and II Team"/>
        </authorList>
    </citation>
    <scope>NUCLEOTIDE SEQUENCE</scope>
    <source>
        <tissue evidence="1">Mammary gland</tissue>
    </source>
</reference>